<evidence type="ECO:0000313" key="3">
    <source>
        <dbReference type="Proteomes" id="UP000642748"/>
    </source>
</evidence>
<evidence type="ECO:0000313" key="2">
    <source>
        <dbReference type="EMBL" id="GIH18659.1"/>
    </source>
</evidence>
<dbReference type="Proteomes" id="UP000642748">
    <property type="component" value="Unassembled WGS sequence"/>
</dbReference>
<sequence>MAGIVALRRRIGDAARKGPASTGDAGSGTGPAGLSVRPGQETGAGLATLVRDAGLAGLVRPASAQHADETGTAGDRVLPVLPELRHLLPAGGLRRGSTVAVTPGTTSVLLALLAAASGSGSWCAVVGLPTLGPAAAAELGIALDRLALVPHPGPEWPSVVAALLDGVDIVVAAPPGPVVAGVSSRLAARARQRGSVLVPYARWGGADVVLDSSGGSWHGLGQGRGRLLRREMTISARGRGAAARPRGITVWLPDRTGALAPVDPGALGSAPEHTGPSVLEAVS</sequence>
<evidence type="ECO:0000256" key="1">
    <source>
        <dbReference type="SAM" id="MobiDB-lite"/>
    </source>
</evidence>
<accession>A0A8J3QYN1</accession>
<reference evidence="2" key="1">
    <citation type="submission" date="2021-01" db="EMBL/GenBank/DDBJ databases">
        <title>Whole genome shotgun sequence of Rugosimonospora africana NBRC 104875.</title>
        <authorList>
            <person name="Komaki H."/>
            <person name="Tamura T."/>
        </authorList>
    </citation>
    <scope>NUCLEOTIDE SEQUENCE</scope>
    <source>
        <strain evidence="2">NBRC 104875</strain>
    </source>
</reference>
<dbReference type="AlphaFoldDB" id="A0A8J3QYN1"/>
<feature type="region of interest" description="Disordered" evidence="1">
    <location>
        <begin position="15"/>
        <end position="40"/>
    </location>
</feature>
<name>A0A8J3QYN1_9ACTN</name>
<comment type="caution">
    <text evidence="2">The sequence shown here is derived from an EMBL/GenBank/DDBJ whole genome shotgun (WGS) entry which is preliminary data.</text>
</comment>
<dbReference type="EMBL" id="BONZ01000070">
    <property type="protein sequence ID" value="GIH18659.1"/>
    <property type="molecule type" value="Genomic_DNA"/>
</dbReference>
<evidence type="ECO:0008006" key="4">
    <source>
        <dbReference type="Google" id="ProtNLM"/>
    </source>
</evidence>
<proteinExistence type="predicted"/>
<organism evidence="2 3">
    <name type="scientific">Rugosimonospora africana</name>
    <dbReference type="NCBI Taxonomy" id="556532"/>
    <lineage>
        <taxon>Bacteria</taxon>
        <taxon>Bacillati</taxon>
        <taxon>Actinomycetota</taxon>
        <taxon>Actinomycetes</taxon>
        <taxon>Micromonosporales</taxon>
        <taxon>Micromonosporaceae</taxon>
        <taxon>Rugosimonospora</taxon>
    </lineage>
</organism>
<protein>
    <recommendedName>
        <fullName evidence="4">Protein ImuA</fullName>
    </recommendedName>
</protein>
<gene>
    <name evidence="2" type="ORF">Raf01_68310</name>
</gene>
<keyword evidence="3" id="KW-1185">Reference proteome</keyword>
<feature type="region of interest" description="Disordered" evidence="1">
    <location>
        <begin position="262"/>
        <end position="283"/>
    </location>
</feature>